<keyword evidence="2" id="KW-0548">Nucleotidyltransferase</keyword>
<dbReference type="AlphaFoldDB" id="A0A8X6PJ85"/>
<accession>A0A8X6PJ85</accession>
<organism evidence="2 3">
    <name type="scientific">Nephila pilipes</name>
    <name type="common">Giant wood spider</name>
    <name type="synonym">Nephila maculata</name>
    <dbReference type="NCBI Taxonomy" id="299642"/>
    <lineage>
        <taxon>Eukaryota</taxon>
        <taxon>Metazoa</taxon>
        <taxon>Ecdysozoa</taxon>
        <taxon>Arthropoda</taxon>
        <taxon>Chelicerata</taxon>
        <taxon>Arachnida</taxon>
        <taxon>Araneae</taxon>
        <taxon>Araneomorphae</taxon>
        <taxon>Entelegynae</taxon>
        <taxon>Araneoidea</taxon>
        <taxon>Nephilidae</taxon>
        <taxon>Nephila</taxon>
    </lineage>
</organism>
<comment type="caution">
    <text evidence="2">The sequence shown here is derived from an EMBL/GenBank/DDBJ whole genome shotgun (WGS) entry which is preliminary data.</text>
</comment>
<dbReference type="EMBL" id="BMAW01116549">
    <property type="protein sequence ID" value="GFT71092.1"/>
    <property type="molecule type" value="Genomic_DNA"/>
</dbReference>
<evidence type="ECO:0000313" key="3">
    <source>
        <dbReference type="Proteomes" id="UP000887013"/>
    </source>
</evidence>
<keyword evidence="3" id="KW-1185">Reference proteome</keyword>
<gene>
    <name evidence="2" type="primary">RTase_483</name>
    <name evidence="2" type="ORF">NPIL_5251</name>
</gene>
<reference evidence="2" key="1">
    <citation type="submission" date="2020-08" db="EMBL/GenBank/DDBJ databases">
        <title>Multicomponent nature underlies the extraordinary mechanical properties of spider dragline silk.</title>
        <authorList>
            <person name="Kono N."/>
            <person name="Nakamura H."/>
            <person name="Mori M."/>
            <person name="Yoshida Y."/>
            <person name="Ohtoshi R."/>
            <person name="Malay A.D."/>
            <person name="Moran D.A.P."/>
            <person name="Tomita M."/>
            <person name="Numata K."/>
            <person name="Arakawa K."/>
        </authorList>
    </citation>
    <scope>NUCLEOTIDE SEQUENCE</scope>
</reference>
<keyword evidence="2" id="KW-0808">Transferase</keyword>
<keyword evidence="2" id="KW-0695">RNA-directed DNA polymerase</keyword>
<evidence type="ECO:0000313" key="2">
    <source>
        <dbReference type="EMBL" id="GFT71092.1"/>
    </source>
</evidence>
<sequence>MTKVNKNSNEDLSSSKLSWNFDKANWNTFESISTERLSQNPLTEDLGREWSHFKDSIFRATKQAIPRGKGKKRVKQFENSPHNSEESVRDTHNMKPNNHTISVFLDLTKAFDKEWKHKLLVKCHNEFKSELESSHGFKISRSADLCESMAGMEKMVISCNFSLFADDVVIWKSDEDTTKIENSSNENLVTMQFC</sequence>
<dbReference type="GO" id="GO:0003964">
    <property type="term" value="F:RNA-directed DNA polymerase activity"/>
    <property type="evidence" value="ECO:0007669"/>
    <property type="project" value="UniProtKB-KW"/>
</dbReference>
<evidence type="ECO:0000256" key="1">
    <source>
        <dbReference type="SAM" id="MobiDB-lite"/>
    </source>
</evidence>
<protein>
    <submittedName>
        <fullName evidence="2">Putative RNA-directed DNA polymerase from transposon BS</fullName>
    </submittedName>
</protein>
<proteinExistence type="predicted"/>
<feature type="compositionally biased region" description="Basic and acidic residues" evidence="1">
    <location>
        <begin position="83"/>
        <end position="93"/>
    </location>
</feature>
<feature type="region of interest" description="Disordered" evidence="1">
    <location>
        <begin position="64"/>
        <end position="95"/>
    </location>
</feature>
<dbReference type="Proteomes" id="UP000887013">
    <property type="component" value="Unassembled WGS sequence"/>
</dbReference>
<name>A0A8X6PJ85_NEPPI</name>